<dbReference type="Pfam" id="PF00829">
    <property type="entry name" value="Ribosomal_L21p"/>
    <property type="match status" value="1"/>
</dbReference>
<name>A0A2M6WGX1_9BACT</name>
<keyword evidence="4 5" id="KW-0699">rRNA-binding</keyword>
<comment type="subunit">
    <text evidence="4">Part of the 50S ribosomal subunit. Contacts protein L20.</text>
</comment>
<dbReference type="AlphaFoldDB" id="A0A2M6WGX1"/>
<dbReference type="InterPro" id="IPR001787">
    <property type="entry name" value="Ribosomal_bL21"/>
</dbReference>
<dbReference type="GO" id="GO:0005737">
    <property type="term" value="C:cytoplasm"/>
    <property type="evidence" value="ECO:0007669"/>
    <property type="project" value="UniProtKB-ARBA"/>
</dbReference>
<evidence type="ECO:0000256" key="2">
    <source>
        <dbReference type="ARBA" id="ARBA00022980"/>
    </source>
</evidence>
<dbReference type="Proteomes" id="UP000228635">
    <property type="component" value="Unassembled WGS sequence"/>
</dbReference>
<comment type="function">
    <text evidence="4 5">This protein binds to 23S rRNA in the presence of protein L20.</text>
</comment>
<organism evidence="6 7">
    <name type="scientific">Candidatus Harrisonbacteria bacterium CG10_big_fil_rev_8_21_14_0_10_42_17</name>
    <dbReference type="NCBI Taxonomy" id="1974584"/>
    <lineage>
        <taxon>Bacteria</taxon>
        <taxon>Candidatus Harrisoniibacteriota</taxon>
    </lineage>
</organism>
<sequence>MFAVIKTGGKQYKVAPGDKIKVEKLKAKEDGSISFDEVMLVADGDNVRIGKPFVEGVMVEASVVGEGRDKKKIVFKYHSKTRYKKKRGHRQPFTEVEIGAIKG</sequence>
<dbReference type="SUPFAM" id="SSF141091">
    <property type="entry name" value="L21p-like"/>
    <property type="match status" value="1"/>
</dbReference>
<evidence type="ECO:0000256" key="1">
    <source>
        <dbReference type="ARBA" id="ARBA00008563"/>
    </source>
</evidence>
<evidence type="ECO:0000256" key="3">
    <source>
        <dbReference type="ARBA" id="ARBA00023274"/>
    </source>
</evidence>
<proteinExistence type="inferred from homology"/>
<comment type="similarity">
    <text evidence="1 4 5">Belongs to the bacterial ribosomal protein bL21 family.</text>
</comment>
<dbReference type="HAMAP" id="MF_01363">
    <property type="entry name" value="Ribosomal_bL21"/>
    <property type="match status" value="1"/>
</dbReference>
<evidence type="ECO:0000256" key="5">
    <source>
        <dbReference type="RuleBase" id="RU000562"/>
    </source>
</evidence>
<keyword evidence="3 4" id="KW-0687">Ribonucleoprotein</keyword>
<gene>
    <name evidence="4 6" type="primary">rplU</name>
    <name evidence="6" type="ORF">COU08_04315</name>
</gene>
<dbReference type="PANTHER" id="PTHR21349:SF0">
    <property type="entry name" value="LARGE RIBOSOMAL SUBUNIT PROTEIN BL21M"/>
    <property type="match status" value="1"/>
</dbReference>
<keyword evidence="2 4" id="KW-0689">Ribosomal protein</keyword>
<evidence type="ECO:0000313" key="6">
    <source>
        <dbReference type="EMBL" id="PIT92049.1"/>
    </source>
</evidence>
<dbReference type="EMBL" id="PFBA01000035">
    <property type="protein sequence ID" value="PIT92049.1"/>
    <property type="molecule type" value="Genomic_DNA"/>
</dbReference>
<dbReference type="GO" id="GO:0019843">
    <property type="term" value="F:rRNA binding"/>
    <property type="evidence" value="ECO:0007669"/>
    <property type="project" value="UniProtKB-UniRule"/>
</dbReference>
<dbReference type="GO" id="GO:0005840">
    <property type="term" value="C:ribosome"/>
    <property type="evidence" value="ECO:0007669"/>
    <property type="project" value="UniProtKB-KW"/>
</dbReference>
<reference evidence="7" key="1">
    <citation type="submission" date="2017-09" db="EMBL/GenBank/DDBJ databases">
        <title>Depth-based differentiation of microbial function through sediment-hosted aquifers and enrichment of novel symbionts in the deep terrestrial subsurface.</title>
        <authorList>
            <person name="Probst A.J."/>
            <person name="Ladd B."/>
            <person name="Jarett J.K."/>
            <person name="Geller-Mcgrath D.E."/>
            <person name="Sieber C.M.K."/>
            <person name="Emerson J.B."/>
            <person name="Anantharaman K."/>
            <person name="Thomas B.C."/>
            <person name="Malmstrom R."/>
            <person name="Stieglmeier M."/>
            <person name="Klingl A."/>
            <person name="Woyke T."/>
            <person name="Ryan C.M."/>
            <person name="Banfield J.F."/>
        </authorList>
    </citation>
    <scope>NUCLEOTIDE SEQUENCE [LARGE SCALE GENOMIC DNA]</scope>
</reference>
<dbReference type="GO" id="GO:0006412">
    <property type="term" value="P:translation"/>
    <property type="evidence" value="ECO:0007669"/>
    <property type="project" value="UniProtKB-UniRule"/>
</dbReference>
<evidence type="ECO:0000256" key="4">
    <source>
        <dbReference type="HAMAP-Rule" id="MF_01363"/>
    </source>
</evidence>
<dbReference type="NCBIfam" id="TIGR00061">
    <property type="entry name" value="L21"/>
    <property type="match status" value="1"/>
</dbReference>
<keyword evidence="4 5" id="KW-0694">RNA-binding</keyword>
<accession>A0A2M6WGX1</accession>
<dbReference type="InterPro" id="IPR028909">
    <property type="entry name" value="bL21-like"/>
</dbReference>
<dbReference type="GO" id="GO:0003735">
    <property type="term" value="F:structural constituent of ribosome"/>
    <property type="evidence" value="ECO:0007669"/>
    <property type="project" value="InterPro"/>
</dbReference>
<protein>
    <recommendedName>
        <fullName evidence="4">Large ribosomal subunit protein bL21</fullName>
    </recommendedName>
</protein>
<dbReference type="InterPro" id="IPR036164">
    <property type="entry name" value="bL21-like_sf"/>
</dbReference>
<dbReference type="PANTHER" id="PTHR21349">
    <property type="entry name" value="50S RIBOSOMAL PROTEIN L21"/>
    <property type="match status" value="1"/>
</dbReference>
<dbReference type="GO" id="GO:1990904">
    <property type="term" value="C:ribonucleoprotein complex"/>
    <property type="evidence" value="ECO:0007669"/>
    <property type="project" value="UniProtKB-KW"/>
</dbReference>
<comment type="caution">
    <text evidence="6">The sequence shown here is derived from an EMBL/GenBank/DDBJ whole genome shotgun (WGS) entry which is preliminary data.</text>
</comment>
<evidence type="ECO:0000313" key="7">
    <source>
        <dbReference type="Proteomes" id="UP000228635"/>
    </source>
</evidence>